<organism evidence="9 10">
    <name type="scientific">Listeria aquatica FSL S10-1188</name>
    <dbReference type="NCBI Taxonomy" id="1265818"/>
    <lineage>
        <taxon>Bacteria</taxon>
        <taxon>Bacillati</taxon>
        <taxon>Bacillota</taxon>
        <taxon>Bacilli</taxon>
        <taxon>Bacillales</taxon>
        <taxon>Listeriaceae</taxon>
        <taxon>Listeria</taxon>
    </lineage>
</organism>
<dbReference type="NCBIfam" id="TIGR00771">
    <property type="entry name" value="DcuC"/>
    <property type="match status" value="1"/>
</dbReference>
<evidence type="ECO:0000256" key="4">
    <source>
        <dbReference type="ARBA" id="ARBA00022475"/>
    </source>
</evidence>
<accession>W7BC81</accession>
<feature type="transmembrane region" description="Helical" evidence="8">
    <location>
        <begin position="193"/>
        <end position="214"/>
    </location>
</feature>
<comment type="similarity">
    <text evidence="2">Belongs to the DcuC/DcuD transporter (TC 2.A.61) family.</text>
</comment>
<evidence type="ECO:0000256" key="6">
    <source>
        <dbReference type="ARBA" id="ARBA00022989"/>
    </source>
</evidence>
<evidence type="ECO:0000256" key="7">
    <source>
        <dbReference type="ARBA" id="ARBA00023136"/>
    </source>
</evidence>
<evidence type="ECO:0000256" key="5">
    <source>
        <dbReference type="ARBA" id="ARBA00022692"/>
    </source>
</evidence>
<keyword evidence="4" id="KW-1003">Cell membrane</keyword>
<comment type="subcellular location">
    <subcellularLocation>
        <location evidence="1">Cell membrane</location>
        <topology evidence="1">Multi-pass membrane protein</topology>
    </subcellularLocation>
</comment>
<evidence type="ECO:0000256" key="8">
    <source>
        <dbReference type="SAM" id="Phobius"/>
    </source>
</evidence>
<evidence type="ECO:0000313" key="9">
    <source>
        <dbReference type="EMBL" id="EUJ20591.1"/>
    </source>
</evidence>
<keyword evidence="3" id="KW-0813">Transport</keyword>
<dbReference type="RefSeq" id="WP_036071470.1">
    <property type="nucleotide sequence ID" value="NZ_AOCG01000004.1"/>
</dbReference>
<dbReference type="EMBL" id="AOCG01000004">
    <property type="protein sequence ID" value="EUJ20591.1"/>
    <property type="molecule type" value="Genomic_DNA"/>
</dbReference>
<comment type="caution">
    <text evidence="9">The sequence shown here is derived from an EMBL/GenBank/DDBJ whole genome shotgun (WGS) entry which is preliminary data.</text>
</comment>
<feature type="transmembrane region" description="Helical" evidence="8">
    <location>
        <begin position="247"/>
        <end position="267"/>
    </location>
</feature>
<dbReference type="InterPro" id="IPR018385">
    <property type="entry name" value="C4_dicarb_anaerob_car-like"/>
</dbReference>
<feature type="transmembrane region" description="Helical" evidence="8">
    <location>
        <begin position="25"/>
        <end position="47"/>
    </location>
</feature>
<sequence length="454" mass="49380">MIELISTVVIVAMVFYLIVKKYQPALVLLLAGLILFFIALLLGNPILEPKEATGLGFLDVFKQLELTFVDQLSVVGITIMTLFGYASYMNHLGATDVVVGILTKPLSRIRAKYLLIPIVFLVGNLLCLFIPSSSSLAVILMAVLYPVLRKVGLSPLTIGGVIATVATVVPTPLGADNVIASKTLGISLFDYVFLNHALISIPTILVMAVAHYFWQRYMDKRQAGKAFLVQEEIHNQQETKKILPPKYYGILPLLPLIFIVIAGLFFRDIKVEVVILTFLSFFIVLVIETLRKRNLKQVFDGSFEFFKGMGQGFTQVVIIVIGGVFFAKGLQALGVIEMLMHSVQNVHSAGTILTLFFSGITFLFGLVSGGGTPLFYATIPLIPDIAASAHVDAIQLALPMQLVAHLTRSMSPVAGVIMIVAGVMQVSPIEIVKRTSIPILAGIVTVIVLSLVIL</sequence>
<dbReference type="Proteomes" id="UP000019246">
    <property type="component" value="Unassembled WGS sequence"/>
</dbReference>
<keyword evidence="5 8" id="KW-0812">Transmembrane</keyword>
<evidence type="ECO:0000256" key="1">
    <source>
        <dbReference type="ARBA" id="ARBA00004651"/>
    </source>
</evidence>
<feature type="transmembrane region" description="Helical" evidence="8">
    <location>
        <begin position="410"/>
        <end position="429"/>
    </location>
</feature>
<feature type="transmembrane region" description="Helical" evidence="8">
    <location>
        <begin position="348"/>
        <end position="367"/>
    </location>
</feature>
<feature type="transmembrane region" description="Helical" evidence="8">
    <location>
        <begin position="312"/>
        <end position="336"/>
    </location>
</feature>
<feature type="transmembrane region" description="Helical" evidence="8">
    <location>
        <begin position="114"/>
        <end position="144"/>
    </location>
</feature>
<evidence type="ECO:0000256" key="3">
    <source>
        <dbReference type="ARBA" id="ARBA00022448"/>
    </source>
</evidence>
<dbReference type="PANTHER" id="PTHR42002:SF2">
    <property type="entry name" value="ANAEROBIC C4-DICARBOXYLATE TRANSPORTER DCUC-RELATED"/>
    <property type="match status" value="1"/>
</dbReference>
<dbReference type="GO" id="GO:0005886">
    <property type="term" value="C:plasma membrane"/>
    <property type="evidence" value="ECO:0007669"/>
    <property type="project" value="UniProtKB-SubCell"/>
</dbReference>
<feature type="transmembrane region" description="Helical" evidence="8">
    <location>
        <begin position="68"/>
        <end position="88"/>
    </location>
</feature>
<keyword evidence="6 8" id="KW-1133">Transmembrane helix</keyword>
<reference evidence="9 10" key="1">
    <citation type="journal article" date="2014" name="Int. J. Syst. Evol. Microbiol.">
        <title>Listeria floridensis sp. nov., Listeria aquatica sp. nov., Listeria cornellensis sp. nov., Listeria riparia sp. nov. and Listeria grandensis sp. nov., from agricultural and natural environments.</title>
        <authorList>
            <person name="den Bakker H.C."/>
            <person name="Warchocki S."/>
            <person name="Wright E.M."/>
            <person name="Allred A.F."/>
            <person name="Ahlstrom C."/>
            <person name="Manuel C.S."/>
            <person name="Stasiewicz M.J."/>
            <person name="Burrell A."/>
            <person name="Roof S."/>
            <person name="Strawn L."/>
            <person name="Fortes E.D."/>
            <person name="Nightingale K.K."/>
            <person name="Kephart D."/>
            <person name="Wiedmann M."/>
        </authorList>
    </citation>
    <scope>NUCLEOTIDE SEQUENCE [LARGE SCALE GENOMIC DNA]</scope>
    <source>
        <strain evidence="9 10">FSL S10-1188</strain>
    </source>
</reference>
<dbReference type="Pfam" id="PF03606">
    <property type="entry name" value="DcuC"/>
    <property type="match status" value="1"/>
</dbReference>
<gene>
    <name evidence="9" type="ORF">MAQA_04191</name>
</gene>
<keyword evidence="10" id="KW-1185">Reference proteome</keyword>
<dbReference type="STRING" id="1265818.MAQA_04191"/>
<dbReference type="AlphaFoldDB" id="W7BC81"/>
<name>W7BC81_9LIST</name>
<protein>
    <submittedName>
        <fullName evidence="9">Transporter, anaerobic C4-dicarboxylate uptake C (DcuC) family protein</fullName>
    </submittedName>
</protein>
<evidence type="ECO:0000256" key="2">
    <source>
        <dbReference type="ARBA" id="ARBA00005275"/>
    </source>
</evidence>
<dbReference type="PATRIC" id="fig|1265818.5.peg.838"/>
<dbReference type="PANTHER" id="PTHR42002">
    <property type="entry name" value="ANAEROBIC C4-DICARBOXYLATE TRANSPORTER DCUC-RELATED"/>
    <property type="match status" value="1"/>
</dbReference>
<feature type="transmembrane region" description="Helical" evidence="8">
    <location>
        <begin position="436"/>
        <end position="453"/>
    </location>
</feature>
<feature type="transmembrane region" description="Helical" evidence="8">
    <location>
        <begin position="151"/>
        <end position="173"/>
    </location>
</feature>
<evidence type="ECO:0000313" key="10">
    <source>
        <dbReference type="Proteomes" id="UP000019246"/>
    </source>
</evidence>
<dbReference type="InterPro" id="IPR004669">
    <property type="entry name" value="C4_dicarb_anaerob_car"/>
</dbReference>
<dbReference type="GO" id="GO:0015556">
    <property type="term" value="F:C4-dicarboxylate transmembrane transporter activity"/>
    <property type="evidence" value="ECO:0007669"/>
    <property type="project" value="InterPro"/>
</dbReference>
<keyword evidence="7 8" id="KW-0472">Membrane</keyword>
<proteinExistence type="inferred from homology"/>
<dbReference type="OrthoDB" id="1674075at2"/>
<dbReference type="NCBIfam" id="NF037994">
    <property type="entry name" value="DcuC_1"/>
    <property type="match status" value="1"/>
</dbReference>
<feature type="transmembrane region" description="Helical" evidence="8">
    <location>
        <begin position="273"/>
        <end position="291"/>
    </location>
</feature>